<dbReference type="EMBL" id="JANRMS010000051">
    <property type="protein sequence ID" value="KAJ3548349.1"/>
    <property type="molecule type" value="Genomic_DNA"/>
</dbReference>
<protein>
    <submittedName>
        <fullName evidence="1">Uncharacterized protein</fullName>
    </submittedName>
</protein>
<sequence>MKEPIDSFHLYKAGPVTPQRDLSSSSSNSSSVNTYHSEKILQLLKFQSLALLRFVKETLFPLPVIILKTITMVSANKLGSMALFAIGCLVTSSAAIPFGSTLRPLAARGVGGAKAILDLLTIIGIFTPDSDINAWDWKANENMCEVFMKTVDGGHCTVSVECQEGGKKQYENWQNCHVQGREFFNDPRIGEFSVIFTQRDGDEGEGLTNPVLHVKNVGDWKEWDITGMSRAYDKKELCEAGITPINCPNGPYICSWVIGGNTPIQNDRSKRWRCGVPKVGANFPDGIDWPKQWEAEAAAARK</sequence>
<name>A0ACC1SXG7_9HYPO</name>
<comment type="caution">
    <text evidence="1">The sequence shown here is derived from an EMBL/GenBank/DDBJ whole genome shotgun (WGS) entry which is preliminary data.</text>
</comment>
<gene>
    <name evidence="1" type="ORF">NM208_g1063</name>
</gene>
<accession>A0ACC1SXG7</accession>
<organism evidence="1 2">
    <name type="scientific">Fusarium decemcellulare</name>
    <dbReference type="NCBI Taxonomy" id="57161"/>
    <lineage>
        <taxon>Eukaryota</taxon>
        <taxon>Fungi</taxon>
        <taxon>Dikarya</taxon>
        <taxon>Ascomycota</taxon>
        <taxon>Pezizomycotina</taxon>
        <taxon>Sordariomycetes</taxon>
        <taxon>Hypocreomycetidae</taxon>
        <taxon>Hypocreales</taxon>
        <taxon>Nectriaceae</taxon>
        <taxon>Fusarium</taxon>
        <taxon>Fusarium decemcellulare species complex</taxon>
    </lineage>
</organism>
<evidence type="ECO:0000313" key="1">
    <source>
        <dbReference type="EMBL" id="KAJ3548349.1"/>
    </source>
</evidence>
<dbReference type="Proteomes" id="UP001148629">
    <property type="component" value="Unassembled WGS sequence"/>
</dbReference>
<proteinExistence type="predicted"/>
<reference evidence="1" key="1">
    <citation type="submission" date="2022-08" db="EMBL/GenBank/DDBJ databases">
        <title>Genome Sequence of Fusarium decemcellulare.</title>
        <authorList>
            <person name="Buettner E."/>
        </authorList>
    </citation>
    <scope>NUCLEOTIDE SEQUENCE</scope>
    <source>
        <strain evidence="1">Babe19</strain>
    </source>
</reference>
<keyword evidence="2" id="KW-1185">Reference proteome</keyword>
<evidence type="ECO:0000313" key="2">
    <source>
        <dbReference type="Proteomes" id="UP001148629"/>
    </source>
</evidence>